<evidence type="ECO:0000313" key="1">
    <source>
        <dbReference type="EMBL" id="GHH56495.1"/>
    </source>
</evidence>
<sequence>MASDPMPIGAYISTELIVPPVSSGTLGGGCSSMSELGAGGFGRRARRANSVVLNGLSLGG</sequence>
<protein>
    <submittedName>
        <fullName evidence="1">Uncharacterized protein</fullName>
    </submittedName>
</protein>
<reference evidence="2" key="1">
    <citation type="journal article" date="2019" name="Int. J. Syst. Evol. Microbiol.">
        <title>The Global Catalogue of Microorganisms (GCM) 10K type strain sequencing project: providing services to taxonomists for standard genome sequencing and annotation.</title>
        <authorList>
            <consortium name="The Broad Institute Genomics Platform"/>
            <consortium name="The Broad Institute Genome Sequencing Center for Infectious Disease"/>
            <person name="Wu L."/>
            <person name="Ma J."/>
        </authorList>
    </citation>
    <scope>NUCLEOTIDE SEQUENCE [LARGE SCALE GENOMIC DNA]</scope>
    <source>
        <strain evidence="2">CGMCC 4.7367</strain>
    </source>
</reference>
<evidence type="ECO:0000313" key="2">
    <source>
        <dbReference type="Proteomes" id="UP000605568"/>
    </source>
</evidence>
<proteinExistence type="predicted"/>
<organism evidence="1 2">
    <name type="scientific">Lentzea cavernae</name>
    <dbReference type="NCBI Taxonomy" id="2020703"/>
    <lineage>
        <taxon>Bacteria</taxon>
        <taxon>Bacillati</taxon>
        <taxon>Actinomycetota</taxon>
        <taxon>Actinomycetes</taxon>
        <taxon>Pseudonocardiales</taxon>
        <taxon>Pseudonocardiaceae</taxon>
        <taxon>Lentzea</taxon>
    </lineage>
</organism>
<name>A0ABQ3MPN5_9PSEU</name>
<dbReference type="EMBL" id="BNAR01000016">
    <property type="protein sequence ID" value="GHH56495.1"/>
    <property type="molecule type" value="Genomic_DNA"/>
</dbReference>
<keyword evidence="2" id="KW-1185">Reference proteome</keyword>
<dbReference type="Proteomes" id="UP000605568">
    <property type="component" value="Unassembled WGS sequence"/>
</dbReference>
<comment type="caution">
    <text evidence="1">The sequence shown here is derived from an EMBL/GenBank/DDBJ whole genome shotgun (WGS) entry which is preliminary data.</text>
</comment>
<accession>A0ABQ3MPN5</accession>
<gene>
    <name evidence="1" type="ORF">GCM10017774_74660</name>
</gene>